<evidence type="ECO:0000256" key="1">
    <source>
        <dbReference type="ARBA" id="ARBA00008791"/>
    </source>
</evidence>
<evidence type="ECO:0000313" key="4">
    <source>
        <dbReference type="Proteomes" id="UP000269412"/>
    </source>
</evidence>
<dbReference type="SUPFAM" id="SSF52402">
    <property type="entry name" value="Adenine nucleotide alpha hydrolases-like"/>
    <property type="match status" value="2"/>
</dbReference>
<organism evidence="3 4">
    <name type="scientific">Maribacter vaceletii</name>
    <dbReference type="NCBI Taxonomy" id="1206816"/>
    <lineage>
        <taxon>Bacteria</taxon>
        <taxon>Pseudomonadati</taxon>
        <taxon>Bacteroidota</taxon>
        <taxon>Flavobacteriia</taxon>
        <taxon>Flavobacteriales</taxon>
        <taxon>Flavobacteriaceae</taxon>
        <taxon>Maribacter</taxon>
    </lineage>
</organism>
<sequence>MNTISKILVPYDYSTSADKALDYAVQFVADEKININLIHVSNNADNDKMRDTYESLSKKYENKLKIPMTWSLGWDGPVTDVIMEAQEEKKSDLIIMGTSGWSLNKDVSLTSKLVKESKYPILVVPEDTKKQEIKNISLVLGKNEIDKPTALKTLLSISQKFNAKVHVLTIQNEPGTFGYTESDEKNENTLMYYLENFYSEHTFIENPDIVEGIFSYVNEHDIDMIAILPRNHTKKAIPSDGLLTKELVLKATVPVLTIE</sequence>
<dbReference type="Pfam" id="PF00582">
    <property type="entry name" value="Usp"/>
    <property type="match status" value="1"/>
</dbReference>
<comment type="caution">
    <text evidence="3">The sequence shown here is derived from an EMBL/GenBank/DDBJ whole genome shotgun (WGS) entry which is preliminary data.</text>
</comment>
<gene>
    <name evidence="3" type="ORF">CLV91_2808</name>
</gene>
<dbReference type="OrthoDB" id="1522603at2"/>
<dbReference type="Gene3D" id="3.40.50.12370">
    <property type="match status" value="1"/>
</dbReference>
<proteinExistence type="inferred from homology"/>
<dbReference type="Proteomes" id="UP000269412">
    <property type="component" value="Unassembled WGS sequence"/>
</dbReference>
<protein>
    <submittedName>
        <fullName evidence="3">Nucleotide-binding universal stress UspA family protein</fullName>
    </submittedName>
</protein>
<dbReference type="PANTHER" id="PTHR46268">
    <property type="entry name" value="STRESS RESPONSE PROTEIN NHAX"/>
    <property type="match status" value="1"/>
</dbReference>
<evidence type="ECO:0000259" key="2">
    <source>
        <dbReference type="Pfam" id="PF00582"/>
    </source>
</evidence>
<dbReference type="PRINTS" id="PR01438">
    <property type="entry name" value="UNVRSLSTRESS"/>
</dbReference>
<dbReference type="InterPro" id="IPR006016">
    <property type="entry name" value="UspA"/>
</dbReference>
<dbReference type="EMBL" id="RBIQ01000010">
    <property type="protein sequence ID" value="RKR08042.1"/>
    <property type="molecule type" value="Genomic_DNA"/>
</dbReference>
<keyword evidence="4" id="KW-1185">Reference proteome</keyword>
<accession>A0A495DTU9</accession>
<name>A0A495DTU9_9FLAO</name>
<dbReference type="AlphaFoldDB" id="A0A495DTU9"/>
<dbReference type="InterPro" id="IPR006015">
    <property type="entry name" value="Universal_stress_UspA"/>
</dbReference>
<dbReference type="RefSeq" id="WP_121068807.1">
    <property type="nucleotide sequence ID" value="NZ_RBIQ01000010.1"/>
</dbReference>
<comment type="similarity">
    <text evidence="1">Belongs to the universal stress protein A family.</text>
</comment>
<reference evidence="3 4" key="1">
    <citation type="submission" date="2018-10" db="EMBL/GenBank/DDBJ databases">
        <title>Genomic Encyclopedia of Archaeal and Bacterial Type Strains, Phase II (KMG-II): from individual species to whole genera.</title>
        <authorList>
            <person name="Goeker M."/>
        </authorList>
    </citation>
    <scope>NUCLEOTIDE SEQUENCE [LARGE SCALE GENOMIC DNA]</scope>
    <source>
        <strain evidence="3 4">DSM 25230</strain>
    </source>
</reference>
<evidence type="ECO:0000313" key="3">
    <source>
        <dbReference type="EMBL" id="RKR08042.1"/>
    </source>
</evidence>
<dbReference type="PANTHER" id="PTHR46268:SF6">
    <property type="entry name" value="UNIVERSAL STRESS PROTEIN UP12"/>
    <property type="match status" value="1"/>
</dbReference>
<feature type="domain" description="UspA" evidence="2">
    <location>
        <begin position="5"/>
        <end position="125"/>
    </location>
</feature>
<dbReference type="CDD" id="cd00293">
    <property type="entry name" value="USP-like"/>
    <property type="match status" value="1"/>
</dbReference>